<dbReference type="SMR" id="D5AX05"/>
<evidence type="ECO:0000313" key="12">
    <source>
        <dbReference type="EMBL" id="ADE29944.1"/>
    </source>
</evidence>
<dbReference type="PROSITE" id="PS51918">
    <property type="entry name" value="RADICAL_SAM"/>
    <property type="match status" value="1"/>
</dbReference>
<evidence type="ECO:0000256" key="5">
    <source>
        <dbReference type="ARBA" id="ARBA00022691"/>
    </source>
</evidence>
<dbReference type="InterPro" id="IPR013848">
    <property type="entry name" value="Methylthiotransferase_N"/>
</dbReference>
<dbReference type="PANTHER" id="PTHR11918">
    <property type="entry name" value="RADICAL SAM PROTEINS"/>
    <property type="match status" value="1"/>
</dbReference>
<keyword evidence="2" id="KW-0004">4Fe-4S</keyword>
<keyword evidence="3" id="KW-0963">Cytoplasm</keyword>
<dbReference type="Gene3D" id="3.40.50.12160">
    <property type="entry name" value="Methylthiotransferase, N-terminal domain"/>
    <property type="match status" value="1"/>
</dbReference>
<dbReference type="NCBIfam" id="TIGR00089">
    <property type="entry name" value="MiaB/RimO family radical SAM methylthiotransferase"/>
    <property type="match status" value="1"/>
</dbReference>
<dbReference type="Pfam" id="PF00919">
    <property type="entry name" value="UPF0004"/>
    <property type="match status" value="1"/>
</dbReference>
<dbReference type="SMART" id="SM00729">
    <property type="entry name" value="Elp3"/>
    <property type="match status" value="1"/>
</dbReference>
<gene>
    <name evidence="12" type="ordered locus">rpr22_CDS406</name>
</gene>
<keyword evidence="4" id="KW-0808">Transferase</keyword>
<dbReference type="FunFam" id="3.80.30.20:FF:000001">
    <property type="entry name" value="tRNA-2-methylthio-N(6)-dimethylallyladenosine synthase 2"/>
    <property type="match status" value="1"/>
</dbReference>
<dbReference type="SFLD" id="SFLDS00029">
    <property type="entry name" value="Radical_SAM"/>
    <property type="match status" value="1"/>
</dbReference>
<evidence type="ECO:0000313" key="13">
    <source>
        <dbReference type="Proteomes" id="UP000006931"/>
    </source>
</evidence>
<dbReference type="RefSeq" id="WP_010886290.1">
    <property type="nucleotide sequence ID" value="NC_017560.1"/>
</dbReference>
<dbReference type="NCBIfam" id="TIGR01579">
    <property type="entry name" value="MiaB-like-C"/>
    <property type="match status" value="1"/>
</dbReference>
<dbReference type="InterPro" id="IPR038135">
    <property type="entry name" value="Methylthiotransferase_N_sf"/>
</dbReference>
<evidence type="ECO:0000259" key="11">
    <source>
        <dbReference type="PROSITE" id="PS51918"/>
    </source>
</evidence>
<evidence type="ECO:0000259" key="10">
    <source>
        <dbReference type="PROSITE" id="PS51449"/>
    </source>
</evidence>
<dbReference type="Pfam" id="PF04055">
    <property type="entry name" value="Radical_SAM"/>
    <property type="match status" value="1"/>
</dbReference>
<dbReference type="Proteomes" id="UP000006931">
    <property type="component" value="Chromosome"/>
</dbReference>
<keyword evidence="6" id="KW-0819">tRNA processing</keyword>
<dbReference type="SFLD" id="SFLDG01082">
    <property type="entry name" value="B12-binding_domain_containing"/>
    <property type="match status" value="1"/>
</dbReference>
<dbReference type="KEGG" id="rpq:rpr22_CDS406"/>
<dbReference type="InterPro" id="IPR006638">
    <property type="entry name" value="Elp3/MiaA/NifB-like_rSAM"/>
</dbReference>
<evidence type="ECO:0000256" key="6">
    <source>
        <dbReference type="ARBA" id="ARBA00022694"/>
    </source>
</evidence>
<dbReference type="GeneID" id="57569541"/>
<dbReference type="PANTHER" id="PTHR11918:SF45">
    <property type="entry name" value="THREONYLCARBAMOYLADENOSINE TRNA METHYLTHIOTRANSFERASE"/>
    <property type="match status" value="1"/>
</dbReference>
<protein>
    <submittedName>
        <fullName evidence="12">MiaB-like tRNA modifying enzyme</fullName>
    </submittedName>
</protein>
<dbReference type="GO" id="GO:0051539">
    <property type="term" value="F:4 iron, 4 sulfur cluster binding"/>
    <property type="evidence" value="ECO:0007669"/>
    <property type="project" value="UniProtKB-KW"/>
</dbReference>
<dbReference type="InterPro" id="IPR006467">
    <property type="entry name" value="MiaB-like_bact"/>
</dbReference>
<sequence>MENIIMRNNLRQEIVTFGCRLNIYESEIIRKNLELSGLDNVAIFNTCAVTKSAEKQARQAIRKAKKNNPDLKIIVTGCSAQANPKMYGNMSEVDKVIGNEEKLLSHYYQITDQKISVNDIMSVKETACHLVSSFDGKSRAFIQVQNGCDHNCTFCIIPYVRGKSRSIPIGTIVAQVKHLVLKGFKEVVITGVDVTAYGSDLPGSPTFAQMIKRVLKLVPELKRMRLSSIDIAEIDDELFELIAYSERIMPHFHISVQSGDDMILKRMKRRHNRASVIEFCQKLRAIRPEVSFGADIIAGFPTETNEMFENTRKLILEAELQYLHVFPYSEREGTPAARMPQVPQNIRKERAKILRQDGFNQLNEFFKRHIGQKVELLIENNNIAHTENFIPVKLDKYLAIGQIFKAELVGIEEGYMKCVLV</sequence>
<dbReference type="AlphaFoldDB" id="D5AX05"/>
<dbReference type="GO" id="GO:0046872">
    <property type="term" value="F:metal ion binding"/>
    <property type="evidence" value="ECO:0007669"/>
    <property type="project" value="UniProtKB-KW"/>
</dbReference>
<organism evidence="12 13">
    <name type="scientific">Rickettsia prowazekii (strain Rp22)</name>
    <dbReference type="NCBI Taxonomy" id="449216"/>
    <lineage>
        <taxon>Bacteria</taxon>
        <taxon>Pseudomonadati</taxon>
        <taxon>Pseudomonadota</taxon>
        <taxon>Alphaproteobacteria</taxon>
        <taxon>Rickettsiales</taxon>
        <taxon>Rickettsiaceae</taxon>
        <taxon>Rickettsieae</taxon>
        <taxon>Rickettsia</taxon>
        <taxon>typhus group</taxon>
    </lineage>
</organism>
<dbReference type="CDD" id="cd01335">
    <property type="entry name" value="Radical_SAM"/>
    <property type="match status" value="1"/>
</dbReference>
<evidence type="ECO:0000256" key="4">
    <source>
        <dbReference type="ARBA" id="ARBA00022679"/>
    </source>
</evidence>
<accession>D5AX05</accession>
<dbReference type="Gene3D" id="3.80.30.20">
    <property type="entry name" value="tm_1862 like domain"/>
    <property type="match status" value="1"/>
</dbReference>
<dbReference type="HOGENOM" id="CLU_018697_1_1_5"/>
<dbReference type="PROSITE" id="PS01278">
    <property type="entry name" value="MTTASE_RADICAL"/>
    <property type="match status" value="1"/>
</dbReference>
<keyword evidence="8" id="KW-0408">Iron</keyword>
<dbReference type="GO" id="GO:0035598">
    <property type="term" value="F:tRNA (N(6)-L-threonylcarbamoyladenosine(37)-C(2))-methylthiotransferase activity"/>
    <property type="evidence" value="ECO:0007669"/>
    <property type="project" value="TreeGrafter"/>
</dbReference>
<feature type="domain" description="Radical SAM core" evidence="11">
    <location>
        <begin position="134"/>
        <end position="364"/>
    </location>
</feature>
<dbReference type="PROSITE" id="PS51449">
    <property type="entry name" value="MTTASE_N"/>
    <property type="match status" value="1"/>
</dbReference>
<name>D5AX05_RICPP</name>
<evidence type="ECO:0000256" key="3">
    <source>
        <dbReference type="ARBA" id="ARBA00022490"/>
    </source>
</evidence>
<evidence type="ECO:0000256" key="1">
    <source>
        <dbReference type="ARBA" id="ARBA00001966"/>
    </source>
</evidence>
<evidence type="ECO:0000256" key="9">
    <source>
        <dbReference type="ARBA" id="ARBA00023014"/>
    </source>
</evidence>
<keyword evidence="9" id="KW-0411">Iron-sulfur</keyword>
<dbReference type="SUPFAM" id="SSF102114">
    <property type="entry name" value="Radical SAM enzymes"/>
    <property type="match status" value="1"/>
</dbReference>
<feature type="domain" description="MTTase N-terminal" evidence="10">
    <location>
        <begin position="10"/>
        <end position="112"/>
    </location>
</feature>
<dbReference type="EMBL" id="CP001584">
    <property type="protein sequence ID" value="ADE29944.1"/>
    <property type="molecule type" value="Genomic_DNA"/>
</dbReference>
<dbReference type="PATRIC" id="fig|449216.3.peg.425"/>
<keyword evidence="5" id="KW-0949">S-adenosyl-L-methionine</keyword>
<dbReference type="InterPro" id="IPR007197">
    <property type="entry name" value="rSAM"/>
</dbReference>
<evidence type="ECO:0000256" key="7">
    <source>
        <dbReference type="ARBA" id="ARBA00022723"/>
    </source>
</evidence>
<comment type="cofactor">
    <cofactor evidence="1">
        <name>[4Fe-4S] cluster</name>
        <dbReference type="ChEBI" id="CHEBI:49883"/>
    </cofactor>
</comment>
<dbReference type="InterPro" id="IPR058240">
    <property type="entry name" value="rSAM_sf"/>
</dbReference>
<dbReference type="InterPro" id="IPR005839">
    <property type="entry name" value="Methylthiotransferase"/>
</dbReference>
<dbReference type="InterPro" id="IPR020612">
    <property type="entry name" value="Methylthiotransferase_CS"/>
</dbReference>
<reference evidence="12 13" key="1">
    <citation type="journal article" date="2010" name="Genome Res.">
        <title>Genomic, proteomic, and transcriptomic analysis of virulent and avirulent Rickettsia prowazekii reveals its adaptive mutation capabilities.</title>
        <authorList>
            <person name="Bechah Y."/>
            <person name="El Karkouri K."/>
            <person name="Mediannikov O."/>
            <person name="Leroy Q."/>
            <person name="Pelletier N."/>
            <person name="Robert C."/>
            <person name="Medigue C."/>
            <person name="Mege J.L."/>
            <person name="Raoult D."/>
        </authorList>
    </citation>
    <scope>NUCLEOTIDE SEQUENCE [LARGE SCALE GENOMIC DNA]</scope>
    <source>
        <strain evidence="12 13">Rp22</strain>
    </source>
</reference>
<keyword evidence="7" id="KW-0479">Metal-binding</keyword>
<dbReference type="SFLD" id="SFLDG01061">
    <property type="entry name" value="methylthiotransferase"/>
    <property type="match status" value="1"/>
</dbReference>
<evidence type="ECO:0000256" key="2">
    <source>
        <dbReference type="ARBA" id="ARBA00022485"/>
    </source>
</evidence>
<proteinExistence type="predicted"/>
<dbReference type="InterPro" id="IPR023404">
    <property type="entry name" value="rSAM_horseshoe"/>
</dbReference>
<evidence type="ECO:0000256" key="8">
    <source>
        <dbReference type="ARBA" id="ARBA00023004"/>
    </source>
</evidence>